<dbReference type="InterPro" id="IPR003029">
    <property type="entry name" value="S1_domain"/>
</dbReference>
<keyword evidence="2 7" id="KW-0963">Cytoplasm</keyword>
<evidence type="ECO:0000256" key="8">
    <source>
        <dbReference type="SAM" id="MobiDB-lite"/>
    </source>
</evidence>
<dbReference type="SMART" id="SM00322">
    <property type="entry name" value="KH"/>
    <property type="match status" value="2"/>
</dbReference>
<comment type="caution">
    <text evidence="10">The sequence shown here is derived from an EMBL/GenBank/DDBJ whole genome shotgun (WGS) entry which is preliminary data.</text>
</comment>
<dbReference type="SMART" id="SM00316">
    <property type="entry name" value="S1"/>
    <property type="match status" value="1"/>
</dbReference>
<evidence type="ECO:0000256" key="7">
    <source>
        <dbReference type="HAMAP-Rule" id="MF_00945"/>
    </source>
</evidence>
<comment type="similarity">
    <text evidence="7">Belongs to the NusA family.</text>
</comment>
<dbReference type="FunFam" id="3.30.300.20:FF:000002">
    <property type="entry name" value="Transcription termination/antitermination protein NusA"/>
    <property type="match status" value="1"/>
</dbReference>
<keyword evidence="4 7" id="KW-0694">RNA-binding</keyword>
<dbReference type="GO" id="GO:0003723">
    <property type="term" value="F:RNA binding"/>
    <property type="evidence" value="ECO:0007669"/>
    <property type="project" value="UniProtKB-UniRule"/>
</dbReference>
<dbReference type="Pfam" id="PF26594">
    <property type="entry name" value="KH_NusA_2nd"/>
    <property type="match status" value="1"/>
</dbReference>
<dbReference type="Gene3D" id="3.30.300.20">
    <property type="match status" value="2"/>
</dbReference>
<keyword evidence="1 7" id="KW-0806">Transcription termination</keyword>
<dbReference type="InterPro" id="IPR010995">
    <property type="entry name" value="DNA_repair_Rad51/TF_NusA_a-hlx"/>
</dbReference>
<organism evidence="10 11">
    <name type="scientific">Desulfobotulus mexicanus</name>
    <dbReference type="NCBI Taxonomy" id="2586642"/>
    <lineage>
        <taxon>Bacteria</taxon>
        <taxon>Pseudomonadati</taxon>
        <taxon>Thermodesulfobacteriota</taxon>
        <taxon>Desulfobacteria</taxon>
        <taxon>Desulfobacterales</taxon>
        <taxon>Desulfobacteraceae</taxon>
        <taxon>Desulfobotulus</taxon>
    </lineage>
</organism>
<dbReference type="NCBIfam" id="TIGR01953">
    <property type="entry name" value="NusA"/>
    <property type="match status" value="1"/>
</dbReference>
<evidence type="ECO:0000313" key="11">
    <source>
        <dbReference type="Proteomes" id="UP000321899"/>
    </source>
</evidence>
<feature type="compositionally biased region" description="Acidic residues" evidence="8">
    <location>
        <begin position="426"/>
        <end position="445"/>
    </location>
</feature>
<dbReference type="Gene3D" id="2.40.50.140">
    <property type="entry name" value="Nucleic acid-binding proteins"/>
    <property type="match status" value="1"/>
</dbReference>
<gene>
    <name evidence="7 10" type="primary">nusA</name>
    <name evidence="10" type="ORF">FIM25_08170</name>
</gene>
<dbReference type="FunFam" id="3.30.300.20:FF:000005">
    <property type="entry name" value="Transcription termination/antitermination protein NusA"/>
    <property type="match status" value="1"/>
</dbReference>
<keyword evidence="3 7" id="KW-0889">Transcription antitermination</keyword>
<dbReference type="InterPro" id="IPR036555">
    <property type="entry name" value="NusA_N_sf"/>
</dbReference>
<dbReference type="CDD" id="cd22529">
    <property type="entry name" value="KH-II_NusA_rpt2"/>
    <property type="match status" value="1"/>
</dbReference>
<dbReference type="GO" id="GO:0005829">
    <property type="term" value="C:cytosol"/>
    <property type="evidence" value="ECO:0007669"/>
    <property type="project" value="TreeGrafter"/>
</dbReference>
<dbReference type="PANTHER" id="PTHR22648">
    <property type="entry name" value="TRANSCRIPTION TERMINATION FACTOR NUSA"/>
    <property type="match status" value="1"/>
</dbReference>
<reference evidence="10 11" key="1">
    <citation type="submission" date="2019-06" db="EMBL/GenBank/DDBJ databases">
        <title>Desulfobotulus mexicanus sp. nov., a novel sulfate-reducing bacterium isolated from the sediment of an alkaline crater lake in Mexico.</title>
        <authorList>
            <person name="Hirschler-Rea A."/>
        </authorList>
    </citation>
    <scope>NUCLEOTIDE SEQUENCE [LARGE SCALE GENOMIC DNA]</scope>
    <source>
        <strain evidence="10 11">PAR22N</strain>
    </source>
</reference>
<dbReference type="SUPFAM" id="SSF47794">
    <property type="entry name" value="Rad51 N-terminal domain-like"/>
    <property type="match status" value="1"/>
</dbReference>
<dbReference type="FunFam" id="2.40.50.140:FF:000058">
    <property type="entry name" value="Transcription termination/antitermination protein NusA"/>
    <property type="match status" value="1"/>
</dbReference>
<dbReference type="InterPro" id="IPR025249">
    <property type="entry name" value="TF_NusA_KH_1st"/>
</dbReference>
<evidence type="ECO:0000256" key="1">
    <source>
        <dbReference type="ARBA" id="ARBA00022472"/>
    </source>
</evidence>
<keyword evidence="5 7" id="KW-0805">Transcription regulation</keyword>
<dbReference type="SUPFAM" id="SSF54814">
    <property type="entry name" value="Prokaryotic type KH domain (KH-domain type II)"/>
    <property type="match status" value="2"/>
</dbReference>
<dbReference type="InterPro" id="IPR012340">
    <property type="entry name" value="NA-bd_OB-fold"/>
</dbReference>
<dbReference type="InterPro" id="IPR058582">
    <property type="entry name" value="KH_NusA_2nd"/>
</dbReference>
<accession>A0A5Q4VCW4</accession>
<dbReference type="AlphaFoldDB" id="A0A5Q4VCW4"/>
<evidence type="ECO:0000256" key="6">
    <source>
        <dbReference type="ARBA" id="ARBA00023163"/>
    </source>
</evidence>
<evidence type="ECO:0000313" key="10">
    <source>
        <dbReference type="EMBL" id="TYT74813.1"/>
    </source>
</evidence>
<dbReference type="Pfam" id="PF00575">
    <property type="entry name" value="S1"/>
    <property type="match status" value="1"/>
</dbReference>
<dbReference type="InterPro" id="IPR010213">
    <property type="entry name" value="TF_NusA"/>
</dbReference>
<dbReference type="InterPro" id="IPR015946">
    <property type="entry name" value="KH_dom-like_a/b"/>
</dbReference>
<protein>
    <recommendedName>
        <fullName evidence="7">Transcription termination/antitermination protein NusA</fullName>
    </recommendedName>
</protein>
<dbReference type="EMBL" id="VDMB01000008">
    <property type="protein sequence ID" value="TYT74813.1"/>
    <property type="molecule type" value="Genomic_DNA"/>
</dbReference>
<dbReference type="SUPFAM" id="SSF69705">
    <property type="entry name" value="Transcription factor NusA, N-terminal domain"/>
    <property type="match status" value="1"/>
</dbReference>
<dbReference type="CDD" id="cd04455">
    <property type="entry name" value="S1_NusA"/>
    <property type="match status" value="1"/>
</dbReference>
<dbReference type="GO" id="GO:0000166">
    <property type="term" value="F:nucleotide binding"/>
    <property type="evidence" value="ECO:0007669"/>
    <property type="project" value="InterPro"/>
</dbReference>
<dbReference type="HAMAP" id="MF_00945_B">
    <property type="entry name" value="NusA_B"/>
    <property type="match status" value="1"/>
</dbReference>
<dbReference type="SUPFAM" id="SSF50249">
    <property type="entry name" value="Nucleic acid-binding proteins"/>
    <property type="match status" value="1"/>
</dbReference>
<evidence type="ECO:0000256" key="4">
    <source>
        <dbReference type="ARBA" id="ARBA00022884"/>
    </source>
</evidence>
<dbReference type="InterPro" id="IPR003583">
    <property type="entry name" value="Hlx-hairpin-Hlx_DNA-bd_motif"/>
</dbReference>
<feature type="domain" description="S1 motif" evidence="9">
    <location>
        <begin position="136"/>
        <end position="200"/>
    </location>
</feature>
<dbReference type="SMART" id="SM00278">
    <property type="entry name" value="HhH1"/>
    <property type="match status" value="2"/>
</dbReference>
<evidence type="ECO:0000256" key="3">
    <source>
        <dbReference type="ARBA" id="ARBA00022814"/>
    </source>
</evidence>
<dbReference type="CDD" id="cd02134">
    <property type="entry name" value="KH-II_NusA_rpt1"/>
    <property type="match status" value="1"/>
</dbReference>
<dbReference type="InterPro" id="IPR009019">
    <property type="entry name" value="KH_sf_prok-type"/>
</dbReference>
<dbReference type="RefSeq" id="WP_139448123.1">
    <property type="nucleotide sequence ID" value="NZ_VDMB01000008.1"/>
</dbReference>
<evidence type="ECO:0000256" key="2">
    <source>
        <dbReference type="ARBA" id="ARBA00022490"/>
    </source>
</evidence>
<feature type="region of interest" description="Disordered" evidence="8">
    <location>
        <begin position="414"/>
        <end position="468"/>
    </location>
</feature>
<dbReference type="Gene3D" id="3.30.1480.10">
    <property type="entry name" value="NusA, N-terminal domain"/>
    <property type="match status" value="1"/>
</dbReference>
<dbReference type="Proteomes" id="UP000321899">
    <property type="component" value="Unassembled WGS sequence"/>
</dbReference>
<dbReference type="Gene3D" id="1.10.150.20">
    <property type="entry name" value="5' to 3' exonuclease, C-terminal subdomain"/>
    <property type="match status" value="1"/>
</dbReference>
<dbReference type="OrthoDB" id="9807233at2"/>
<evidence type="ECO:0000256" key="5">
    <source>
        <dbReference type="ARBA" id="ARBA00023015"/>
    </source>
</evidence>
<dbReference type="GO" id="GO:0006353">
    <property type="term" value="P:DNA-templated transcription termination"/>
    <property type="evidence" value="ECO:0007669"/>
    <property type="project" value="UniProtKB-UniRule"/>
</dbReference>
<dbReference type="PROSITE" id="PS50126">
    <property type="entry name" value="S1"/>
    <property type="match status" value="1"/>
</dbReference>
<dbReference type="InterPro" id="IPR013735">
    <property type="entry name" value="TF_NusA_N"/>
</dbReference>
<sequence length="468" mass="51329">MLFSDIKRVIEQVSRDKGIPMESLIQTLEEALESAAKKKLGSHIDVEAQYNPDAGEIEVFQFREVVEEVTNPDFQLCLKDGRKLDPDCEIGDSLGSKLDTTSFGRIAAQSAKQVIIQKVKDAERNAVYDGFIDRKGEIINGIVQRVDRGDIVVNLGQTEALLPAREQIPRETYRRGDRIRASIMKVLQDSRGPQIILSRTHPQFLIALFRSEVPEVAEGVVNIETASREPGVRAKIAVSSQDSGVDPVGACVGMKGSRVQAVVQELRGEKIDIIPWNPDSARFVCNALAPAEILRVIIDEDNRAMEVIVPDEFLSIAIGKKGQNVRLASRLTGWHLDVKSEASYSQAIKEGYAALMGIPGIGMTLAEALYSEGFTTLQDVADAVVEDLLQVEGVDEDTALNMIQSALQVLASEKNKNAQQGKTDTQVEEAEETEEANSDNEDDSETTLIDENRQVPADEAATPESENE</sequence>
<dbReference type="GO" id="GO:0003700">
    <property type="term" value="F:DNA-binding transcription factor activity"/>
    <property type="evidence" value="ECO:0007669"/>
    <property type="project" value="InterPro"/>
</dbReference>
<keyword evidence="11" id="KW-1185">Reference proteome</keyword>
<comment type="function">
    <text evidence="7">Participates in both transcription termination and antitermination.</text>
</comment>
<dbReference type="PANTHER" id="PTHR22648:SF0">
    <property type="entry name" value="TRANSCRIPTION TERMINATION_ANTITERMINATION PROTEIN NUSA"/>
    <property type="match status" value="1"/>
</dbReference>
<dbReference type="PROSITE" id="PS50084">
    <property type="entry name" value="KH_TYPE_1"/>
    <property type="match status" value="1"/>
</dbReference>
<dbReference type="GO" id="GO:0006281">
    <property type="term" value="P:DNA repair"/>
    <property type="evidence" value="ECO:0007669"/>
    <property type="project" value="InterPro"/>
</dbReference>
<dbReference type="Pfam" id="PF14520">
    <property type="entry name" value="HHH_5"/>
    <property type="match status" value="1"/>
</dbReference>
<dbReference type="Pfam" id="PF13184">
    <property type="entry name" value="KH_NusA_1st"/>
    <property type="match status" value="1"/>
</dbReference>
<name>A0A5Q4VCW4_9BACT</name>
<dbReference type="GO" id="GO:0031564">
    <property type="term" value="P:transcription antitermination"/>
    <property type="evidence" value="ECO:0007669"/>
    <property type="project" value="UniProtKB-UniRule"/>
</dbReference>
<dbReference type="InterPro" id="IPR030842">
    <property type="entry name" value="TF_NusA_bacterial"/>
</dbReference>
<comment type="subunit">
    <text evidence="7">Monomer. Binds directly to the core enzyme of the DNA-dependent RNA polymerase and to nascent RNA.</text>
</comment>
<dbReference type="InterPro" id="IPR004087">
    <property type="entry name" value="KH_dom"/>
</dbReference>
<dbReference type="Pfam" id="PF08529">
    <property type="entry name" value="NusA_N"/>
    <property type="match status" value="1"/>
</dbReference>
<dbReference type="GO" id="GO:0003677">
    <property type="term" value="F:DNA binding"/>
    <property type="evidence" value="ECO:0007669"/>
    <property type="project" value="InterPro"/>
</dbReference>
<proteinExistence type="inferred from homology"/>
<comment type="subcellular location">
    <subcellularLocation>
        <location evidence="7">Cytoplasm</location>
    </subcellularLocation>
</comment>
<evidence type="ECO:0000259" key="9">
    <source>
        <dbReference type="PROSITE" id="PS50126"/>
    </source>
</evidence>
<keyword evidence="6 7" id="KW-0804">Transcription</keyword>